<accession>A0A660CLY9</accession>
<reference evidence="4 5" key="1">
    <citation type="submission" date="2019-07" db="EMBL/GenBank/DDBJ databases">
        <title>R&amp;d 2014.</title>
        <authorList>
            <person name="Klenk H.-P."/>
        </authorList>
    </citation>
    <scope>NUCLEOTIDE SEQUENCE [LARGE SCALE GENOMIC DNA]</scope>
    <source>
        <strain evidence="4 5">DSM 43194</strain>
    </source>
</reference>
<keyword evidence="1 4" id="KW-0808">Transferase</keyword>
<evidence type="ECO:0000313" key="5">
    <source>
        <dbReference type="Proteomes" id="UP000317303"/>
    </source>
</evidence>
<dbReference type="InterPro" id="IPR050832">
    <property type="entry name" value="Bact_Acetyltransf"/>
</dbReference>
<dbReference type="PROSITE" id="PS51186">
    <property type="entry name" value="GNAT"/>
    <property type="match status" value="1"/>
</dbReference>
<evidence type="ECO:0000256" key="1">
    <source>
        <dbReference type="ARBA" id="ARBA00022679"/>
    </source>
</evidence>
<feature type="domain" description="N-acetyltransferase" evidence="3">
    <location>
        <begin position="21"/>
        <end position="167"/>
    </location>
</feature>
<dbReference type="Proteomes" id="UP000317303">
    <property type="component" value="Unassembled WGS sequence"/>
</dbReference>
<dbReference type="AlphaFoldDB" id="A0A660CLY9"/>
<keyword evidence="5" id="KW-1185">Reference proteome</keyword>
<evidence type="ECO:0000256" key="2">
    <source>
        <dbReference type="ARBA" id="ARBA00023315"/>
    </source>
</evidence>
<comment type="caution">
    <text evidence="4">The sequence shown here is derived from an EMBL/GenBank/DDBJ whole genome shotgun (WGS) entry which is preliminary data.</text>
</comment>
<dbReference type="PANTHER" id="PTHR43877">
    <property type="entry name" value="AMINOALKYLPHOSPHONATE N-ACETYLTRANSFERASE-RELATED-RELATED"/>
    <property type="match status" value="1"/>
</dbReference>
<evidence type="ECO:0000313" key="4">
    <source>
        <dbReference type="EMBL" id="TWH22679.1"/>
    </source>
</evidence>
<sequence>MTEHDPWAVTPESVDTPEAAALLREYYVEVADRYRLLHEGRRSTADEIERELAETPTDDLVPPRGVFLVGRYDGEPAACAGVRVLGSHTAELTKVFVRPLWRGSGGGGRLLGEADRAAERMGADRIVLDIRVDLVEARGLYVKHGYTEISPYNQGPYAEVWYGKELGGVC</sequence>
<dbReference type="PANTHER" id="PTHR43877:SF2">
    <property type="entry name" value="AMINOALKYLPHOSPHONATE N-ACETYLTRANSFERASE-RELATED"/>
    <property type="match status" value="1"/>
</dbReference>
<gene>
    <name evidence="4" type="ORF">JD82_04569</name>
</gene>
<dbReference type="GO" id="GO:0016747">
    <property type="term" value="F:acyltransferase activity, transferring groups other than amino-acyl groups"/>
    <property type="evidence" value="ECO:0007669"/>
    <property type="project" value="InterPro"/>
</dbReference>
<dbReference type="InterPro" id="IPR016181">
    <property type="entry name" value="Acyl_CoA_acyltransferase"/>
</dbReference>
<protein>
    <submittedName>
        <fullName evidence="4">Acetyltransferase (GNAT) family protein</fullName>
    </submittedName>
</protein>
<evidence type="ECO:0000259" key="3">
    <source>
        <dbReference type="PROSITE" id="PS51186"/>
    </source>
</evidence>
<dbReference type="RefSeq" id="WP_030531444.1">
    <property type="nucleotide sequence ID" value="NZ_JOIJ01000004.1"/>
</dbReference>
<proteinExistence type="predicted"/>
<organism evidence="4 5">
    <name type="scientific">Prauserella rugosa</name>
    <dbReference type="NCBI Taxonomy" id="43354"/>
    <lineage>
        <taxon>Bacteria</taxon>
        <taxon>Bacillati</taxon>
        <taxon>Actinomycetota</taxon>
        <taxon>Actinomycetes</taxon>
        <taxon>Pseudonocardiales</taxon>
        <taxon>Pseudonocardiaceae</taxon>
        <taxon>Prauserella</taxon>
    </lineage>
</organism>
<dbReference type="InterPro" id="IPR000182">
    <property type="entry name" value="GNAT_dom"/>
</dbReference>
<dbReference type="Gene3D" id="3.40.630.30">
    <property type="match status" value="1"/>
</dbReference>
<dbReference type="Pfam" id="PF00583">
    <property type="entry name" value="Acetyltransf_1"/>
    <property type="match status" value="1"/>
</dbReference>
<dbReference type="EMBL" id="VLJV01000001">
    <property type="protein sequence ID" value="TWH22679.1"/>
    <property type="molecule type" value="Genomic_DNA"/>
</dbReference>
<dbReference type="SUPFAM" id="SSF55729">
    <property type="entry name" value="Acyl-CoA N-acyltransferases (Nat)"/>
    <property type="match status" value="1"/>
</dbReference>
<dbReference type="OrthoDB" id="273614at2"/>
<name>A0A660CLY9_9PSEU</name>
<keyword evidence="2" id="KW-0012">Acyltransferase</keyword>